<feature type="compositionally biased region" description="Low complexity" evidence="17">
    <location>
        <begin position="404"/>
        <end position="413"/>
    </location>
</feature>
<evidence type="ECO:0000256" key="5">
    <source>
        <dbReference type="ARBA" id="ARBA00022490"/>
    </source>
</evidence>
<keyword evidence="6" id="KW-0723">Serine/threonine-protein kinase</keyword>
<keyword evidence="5" id="KW-0963">Cytoplasm</keyword>
<evidence type="ECO:0000259" key="18">
    <source>
        <dbReference type="PROSITE" id="PS50011"/>
    </source>
</evidence>
<evidence type="ECO:0000256" key="1">
    <source>
        <dbReference type="ARBA" id="ARBA00001946"/>
    </source>
</evidence>
<dbReference type="PROSITE" id="PS00107">
    <property type="entry name" value="PROTEIN_KINASE_ATP"/>
    <property type="match status" value="1"/>
</dbReference>
<evidence type="ECO:0000256" key="13">
    <source>
        <dbReference type="ARBA" id="ARBA00022842"/>
    </source>
</evidence>
<feature type="compositionally biased region" description="Basic and acidic residues" evidence="17">
    <location>
        <begin position="363"/>
        <end position="377"/>
    </location>
</feature>
<evidence type="ECO:0000256" key="17">
    <source>
        <dbReference type="SAM" id="MobiDB-lite"/>
    </source>
</evidence>
<keyword evidence="9" id="KW-0479">Metal-binding</keyword>
<dbReference type="GO" id="GO:0005737">
    <property type="term" value="C:cytoplasm"/>
    <property type="evidence" value="ECO:0007669"/>
    <property type="project" value="UniProtKB-SubCell"/>
</dbReference>
<feature type="region of interest" description="Disordered" evidence="17">
    <location>
        <begin position="337"/>
        <end position="454"/>
    </location>
</feature>
<keyword evidence="13" id="KW-0460">Magnesium</keyword>
<evidence type="ECO:0000256" key="4">
    <source>
        <dbReference type="ARBA" id="ARBA00012513"/>
    </source>
</evidence>
<feature type="compositionally biased region" description="Low complexity" evidence="17">
    <location>
        <begin position="565"/>
        <end position="577"/>
    </location>
</feature>
<dbReference type="EMBL" id="JAADYS010002633">
    <property type="protein sequence ID" value="KAF4456960.1"/>
    <property type="molecule type" value="Genomic_DNA"/>
</dbReference>
<feature type="compositionally biased region" description="Low complexity" evidence="17">
    <location>
        <begin position="526"/>
        <end position="541"/>
    </location>
</feature>
<evidence type="ECO:0000256" key="7">
    <source>
        <dbReference type="ARBA" id="ARBA00022553"/>
    </source>
</evidence>
<feature type="region of interest" description="Disordered" evidence="17">
    <location>
        <begin position="526"/>
        <end position="590"/>
    </location>
</feature>
<feature type="domain" description="Protein kinase" evidence="18">
    <location>
        <begin position="21"/>
        <end position="271"/>
    </location>
</feature>
<dbReference type="Proteomes" id="UP000554235">
    <property type="component" value="Unassembled WGS sequence"/>
</dbReference>
<dbReference type="InterPro" id="IPR000719">
    <property type="entry name" value="Prot_kinase_dom"/>
</dbReference>
<dbReference type="Pfam" id="PF00069">
    <property type="entry name" value="Pkinase"/>
    <property type="match status" value="1"/>
</dbReference>
<reference evidence="19 20" key="1">
    <citation type="submission" date="2020-01" db="EMBL/GenBank/DDBJ databases">
        <title>Identification and distribution of gene clusters putatively required for synthesis of sphingolipid metabolism inhibitors in phylogenetically diverse species of the filamentous fungus Fusarium.</title>
        <authorList>
            <person name="Kim H.-S."/>
            <person name="Busman M."/>
            <person name="Brown D.W."/>
            <person name="Divon H."/>
            <person name="Uhlig S."/>
            <person name="Proctor R.H."/>
        </authorList>
    </citation>
    <scope>NUCLEOTIDE SEQUENCE [LARGE SCALE GENOMIC DNA]</scope>
    <source>
        <strain evidence="19 20">NRRL 20459</strain>
    </source>
</reference>
<keyword evidence="11 19" id="KW-0418">Kinase</keyword>
<dbReference type="SMART" id="SM00220">
    <property type="entry name" value="S_TKc"/>
    <property type="match status" value="1"/>
</dbReference>
<proteinExistence type="inferred from homology"/>
<keyword evidence="8" id="KW-0808">Transferase</keyword>
<evidence type="ECO:0000313" key="19">
    <source>
        <dbReference type="EMBL" id="KAF4456960.1"/>
    </source>
</evidence>
<feature type="region of interest" description="Disordered" evidence="17">
    <location>
        <begin position="293"/>
        <end position="315"/>
    </location>
</feature>
<dbReference type="SUPFAM" id="SSF56112">
    <property type="entry name" value="Protein kinase-like (PK-like)"/>
    <property type="match status" value="1"/>
</dbReference>
<comment type="catalytic activity">
    <reaction evidence="15">
        <text>L-seryl-[protein] + ATP = O-phospho-L-seryl-[protein] + ADP + H(+)</text>
        <dbReference type="Rhea" id="RHEA:17989"/>
        <dbReference type="Rhea" id="RHEA-COMP:9863"/>
        <dbReference type="Rhea" id="RHEA-COMP:11604"/>
        <dbReference type="ChEBI" id="CHEBI:15378"/>
        <dbReference type="ChEBI" id="CHEBI:29999"/>
        <dbReference type="ChEBI" id="CHEBI:30616"/>
        <dbReference type="ChEBI" id="CHEBI:83421"/>
        <dbReference type="ChEBI" id="CHEBI:456216"/>
        <dbReference type="EC" id="2.7.11.1"/>
    </reaction>
</comment>
<evidence type="ECO:0000256" key="14">
    <source>
        <dbReference type="ARBA" id="ARBA00047899"/>
    </source>
</evidence>
<keyword evidence="10 16" id="KW-0547">Nucleotide-binding</keyword>
<keyword evidence="12 16" id="KW-0067">ATP-binding</keyword>
<feature type="region of interest" description="Disordered" evidence="17">
    <location>
        <begin position="473"/>
        <end position="507"/>
    </location>
</feature>
<dbReference type="GO" id="GO:0046872">
    <property type="term" value="F:metal ion binding"/>
    <property type="evidence" value="ECO:0007669"/>
    <property type="project" value="UniProtKB-KW"/>
</dbReference>
<dbReference type="GO" id="GO:0004674">
    <property type="term" value="F:protein serine/threonine kinase activity"/>
    <property type="evidence" value="ECO:0007669"/>
    <property type="project" value="UniProtKB-KW"/>
</dbReference>
<keyword evidence="7" id="KW-0597">Phosphoprotein</keyword>
<dbReference type="PANTHER" id="PTHR48012:SF10">
    <property type="entry name" value="FI20177P1"/>
    <property type="match status" value="1"/>
</dbReference>
<dbReference type="FunFam" id="1.10.510.10:FF:000411">
    <property type="entry name" value="Probable Ste20-like kinase Don3"/>
    <property type="match status" value="1"/>
</dbReference>
<dbReference type="InterPro" id="IPR011009">
    <property type="entry name" value="Kinase-like_dom_sf"/>
</dbReference>
<feature type="binding site" evidence="16">
    <location>
        <position position="50"/>
    </location>
    <ligand>
        <name>ATP</name>
        <dbReference type="ChEBI" id="CHEBI:30616"/>
    </ligand>
</feature>
<comment type="catalytic activity">
    <reaction evidence="14">
        <text>L-threonyl-[protein] + ATP = O-phospho-L-threonyl-[protein] + ADP + H(+)</text>
        <dbReference type="Rhea" id="RHEA:46608"/>
        <dbReference type="Rhea" id="RHEA-COMP:11060"/>
        <dbReference type="Rhea" id="RHEA-COMP:11605"/>
        <dbReference type="ChEBI" id="CHEBI:15378"/>
        <dbReference type="ChEBI" id="CHEBI:30013"/>
        <dbReference type="ChEBI" id="CHEBI:30616"/>
        <dbReference type="ChEBI" id="CHEBI:61977"/>
        <dbReference type="ChEBI" id="CHEBI:456216"/>
        <dbReference type="EC" id="2.7.11.1"/>
    </reaction>
</comment>
<comment type="subcellular location">
    <subcellularLocation>
        <location evidence="2">Cytoplasm</location>
    </subcellularLocation>
</comment>
<dbReference type="AlphaFoldDB" id="A0A8H4P2Q5"/>
<evidence type="ECO:0000256" key="16">
    <source>
        <dbReference type="PROSITE-ProRule" id="PRU10141"/>
    </source>
</evidence>
<dbReference type="PROSITE" id="PS50011">
    <property type="entry name" value="PROTEIN_KINASE_DOM"/>
    <property type="match status" value="1"/>
</dbReference>
<evidence type="ECO:0000256" key="8">
    <source>
        <dbReference type="ARBA" id="ARBA00022679"/>
    </source>
</evidence>
<evidence type="ECO:0000256" key="2">
    <source>
        <dbReference type="ARBA" id="ARBA00004496"/>
    </source>
</evidence>
<organism evidence="19 20">
    <name type="scientific">Fusarium albosuccineum</name>
    <dbReference type="NCBI Taxonomy" id="1237068"/>
    <lineage>
        <taxon>Eukaryota</taxon>
        <taxon>Fungi</taxon>
        <taxon>Dikarya</taxon>
        <taxon>Ascomycota</taxon>
        <taxon>Pezizomycotina</taxon>
        <taxon>Sordariomycetes</taxon>
        <taxon>Hypocreomycetidae</taxon>
        <taxon>Hypocreales</taxon>
        <taxon>Nectriaceae</taxon>
        <taxon>Fusarium</taxon>
        <taxon>Fusarium decemcellulare species complex</taxon>
    </lineage>
</organism>
<comment type="caution">
    <text evidence="19">The sequence shown here is derived from an EMBL/GenBank/DDBJ whole genome shotgun (WGS) entry which is preliminary data.</text>
</comment>
<dbReference type="InterPro" id="IPR050629">
    <property type="entry name" value="STE20/SPS1-PAK"/>
</dbReference>
<evidence type="ECO:0000313" key="20">
    <source>
        <dbReference type="Proteomes" id="UP000554235"/>
    </source>
</evidence>
<accession>A0A8H4P2Q5</accession>
<evidence type="ECO:0000256" key="12">
    <source>
        <dbReference type="ARBA" id="ARBA00022840"/>
    </source>
</evidence>
<dbReference type="PANTHER" id="PTHR48012">
    <property type="entry name" value="STERILE20-LIKE KINASE, ISOFORM B-RELATED"/>
    <property type="match status" value="1"/>
</dbReference>
<dbReference type="GO" id="GO:0005524">
    <property type="term" value="F:ATP binding"/>
    <property type="evidence" value="ECO:0007669"/>
    <property type="project" value="UniProtKB-UniRule"/>
</dbReference>
<feature type="compositionally biased region" description="Pro residues" evidence="17">
    <location>
        <begin position="414"/>
        <end position="426"/>
    </location>
</feature>
<evidence type="ECO:0000256" key="9">
    <source>
        <dbReference type="ARBA" id="ARBA00022723"/>
    </source>
</evidence>
<dbReference type="FunFam" id="3.30.200.20:FF:000488">
    <property type="entry name" value="Related to severin kinase"/>
    <property type="match status" value="1"/>
</dbReference>
<dbReference type="Gene3D" id="3.30.200.20">
    <property type="entry name" value="Phosphorylase Kinase, domain 1"/>
    <property type="match status" value="1"/>
</dbReference>
<evidence type="ECO:0000256" key="6">
    <source>
        <dbReference type="ARBA" id="ARBA00022527"/>
    </source>
</evidence>
<dbReference type="InterPro" id="IPR017441">
    <property type="entry name" value="Protein_kinase_ATP_BS"/>
</dbReference>
<feature type="compositionally biased region" description="Polar residues" evidence="17">
    <location>
        <begin position="480"/>
        <end position="491"/>
    </location>
</feature>
<name>A0A8H4P2Q5_9HYPO</name>
<dbReference type="Gene3D" id="1.10.510.10">
    <property type="entry name" value="Transferase(Phosphotransferase) domain 1"/>
    <property type="match status" value="1"/>
</dbReference>
<evidence type="ECO:0000256" key="10">
    <source>
        <dbReference type="ARBA" id="ARBA00022741"/>
    </source>
</evidence>
<comment type="similarity">
    <text evidence="3">Belongs to the protein kinase superfamily. STE Ser/Thr protein kinase family. STE20 subfamily.</text>
</comment>
<dbReference type="OrthoDB" id="248923at2759"/>
<dbReference type="EC" id="2.7.11.1" evidence="4"/>
<evidence type="ECO:0000256" key="3">
    <source>
        <dbReference type="ARBA" id="ARBA00008874"/>
    </source>
</evidence>
<sequence>MADRERDIDEGNEALDPELLYSKEYCIGGGSFGKVYKGVDKRTGQAVAIKIIDIESAEDEVEDIIQEIAILSELQSPYVTKYYGSYAKGAELWIVMEFCSGGSCADLMKPGLIGEDYIAIIVRELLLGLDYLHTDKKLHRDVKAANVLLSSNGQVKLADFGVSGQLSATMTKKNTFVGTPFWMAPEVIKQSGYDHKADIWSLGITALELANGEPPYADIHPMKVLFLIPKNPPPRLEGNFTKAFKEFVELCLQRDPKERPTAKDLLRHAFIRRAKRTTYLTELIERHSRWAATHKGEEEDNWDTNSGRAPAERERVDEDMWDFGTVRLVGERGGIVNRPSLNAMDESATNARASRPLESPDEYGERRREGSPTKMRDFALQPSDTVRPPNPGSRQSSPQRKAVPLQQPQHQQPLPSPTRVPLPKSPMKPLQRDNLETPRASRPMPPLPVEQSPDYDRELQGQLQRDLGILSLNLPPNIEGKTSPQLSSSQWPTPPAPPAHQNQPRPLASKQISLPEIPPYRGNQIVQQQRVSSQQLSAQRVHTPVPVPGGAQGPRPLPLPSKAQSPSPSEFSNAPSSFPSPAPANPNGDLDALNDVIFPALEEALKRRQINLQHTYKPGQNLAQVTPQQQRAEASHEKLRKLVYKLAHVCKEIDHYDKAEPVGMGREVGSFLEGLLEEILVRVEPLDEDEEV</sequence>
<dbReference type="CDD" id="cd06609">
    <property type="entry name" value="STKc_MST3_like"/>
    <property type="match status" value="1"/>
</dbReference>
<gene>
    <name evidence="19" type="ORF">FALBO_15295</name>
</gene>
<protein>
    <recommendedName>
        <fullName evidence="4">non-specific serine/threonine protein kinase</fullName>
        <ecNumber evidence="4">2.7.11.1</ecNumber>
    </recommendedName>
</protein>
<comment type="cofactor">
    <cofactor evidence="1">
        <name>Mg(2+)</name>
        <dbReference type="ChEBI" id="CHEBI:18420"/>
    </cofactor>
</comment>
<evidence type="ECO:0000256" key="11">
    <source>
        <dbReference type="ARBA" id="ARBA00022777"/>
    </source>
</evidence>
<keyword evidence="20" id="KW-1185">Reference proteome</keyword>
<evidence type="ECO:0000256" key="15">
    <source>
        <dbReference type="ARBA" id="ARBA00048679"/>
    </source>
</evidence>